<dbReference type="SUPFAM" id="SSF51445">
    <property type="entry name" value="(Trans)glycosidases"/>
    <property type="match status" value="2"/>
</dbReference>
<dbReference type="Gene3D" id="2.60.120.260">
    <property type="entry name" value="Galactose-binding domain-like"/>
    <property type="match status" value="2"/>
</dbReference>
<dbReference type="GO" id="GO:0004565">
    <property type="term" value="F:beta-galactosidase activity"/>
    <property type="evidence" value="ECO:0007669"/>
    <property type="project" value="UniProtKB-EC"/>
</dbReference>
<dbReference type="PROSITE" id="PS01182">
    <property type="entry name" value="GLYCOSYL_HYDROL_F35"/>
    <property type="match status" value="1"/>
</dbReference>
<dbReference type="InterPro" id="IPR026283">
    <property type="entry name" value="B-gal_1-like"/>
</dbReference>
<dbReference type="EC" id="3.2.1.23" evidence="5"/>
<accession>A0AA40HBX2</accession>
<feature type="active site" description="Proton donor" evidence="4">
    <location>
        <position position="261"/>
    </location>
</feature>
<dbReference type="SUPFAM" id="SSF49785">
    <property type="entry name" value="Galactose-binding domain-like"/>
    <property type="match status" value="1"/>
</dbReference>
<dbReference type="InterPro" id="IPR031330">
    <property type="entry name" value="Gly_Hdrlase_35_cat"/>
</dbReference>
<feature type="domain" description="Beta-galactosidase galactose-binding" evidence="10">
    <location>
        <begin position="624"/>
        <end position="683"/>
    </location>
</feature>
<evidence type="ECO:0000256" key="1">
    <source>
        <dbReference type="ARBA" id="ARBA00009809"/>
    </source>
</evidence>
<keyword evidence="2 5" id="KW-0378">Hydrolase</keyword>
<comment type="caution">
    <text evidence="11">The sequence shown here is derived from an EMBL/GenBank/DDBJ whole genome shotgun (WGS) entry which is preliminary data.</text>
</comment>
<comment type="similarity">
    <text evidence="1 6">Belongs to the glycosyl hydrolase 35 family.</text>
</comment>
<comment type="catalytic activity">
    <reaction evidence="5">
        <text>Hydrolysis of terminal non-reducing beta-D-galactose residues in beta-D-galactosides.</text>
        <dbReference type="EC" id="3.2.1.23"/>
    </reaction>
</comment>
<feature type="domain" description="Beta-galactosidase 1-like first all-beta" evidence="9">
    <location>
        <begin position="501"/>
        <end position="600"/>
    </location>
</feature>
<dbReference type="InterPro" id="IPR017853">
    <property type="entry name" value="GH"/>
</dbReference>
<dbReference type="PANTHER" id="PTHR23421">
    <property type="entry name" value="BETA-GALACTOSIDASE RELATED"/>
    <property type="match status" value="1"/>
</dbReference>
<evidence type="ECO:0000256" key="3">
    <source>
        <dbReference type="ARBA" id="ARBA00023295"/>
    </source>
</evidence>
<proteinExistence type="inferred from homology"/>
<dbReference type="FunFam" id="2.60.120.260:FF:000049">
    <property type="entry name" value="Beta-galactosidase"/>
    <property type="match status" value="1"/>
</dbReference>
<keyword evidence="12" id="KW-1185">Reference proteome</keyword>
<dbReference type="InterPro" id="IPR048913">
    <property type="entry name" value="BetaGal_gal-bd"/>
</dbReference>
<keyword evidence="3 5" id="KW-0326">Glycosidase</keyword>
<dbReference type="AlphaFoldDB" id="A0AA40HBX2"/>
<feature type="active site" description="Nucleophile" evidence="4">
    <location>
        <position position="337"/>
    </location>
</feature>
<dbReference type="Pfam" id="PF21317">
    <property type="entry name" value="BetaGal_ABD_1"/>
    <property type="match status" value="1"/>
</dbReference>
<reference evidence="11" key="1">
    <citation type="submission" date="2023-06" db="EMBL/GenBank/DDBJ databases">
        <title>Reference genome for the Northern bat (Eptesicus nilssonii), a most northern bat species.</title>
        <authorList>
            <person name="Laine V.N."/>
            <person name="Pulliainen A.T."/>
            <person name="Lilley T.M."/>
        </authorList>
    </citation>
    <scope>NUCLEOTIDE SEQUENCE</scope>
    <source>
        <strain evidence="11">BLF_Eptnil</strain>
        <tissue evidence="11">Kidney</tissue>
    </source>
</reference>
<organism evidence="11 12">
    <name type="scientific">Cnephaeus nilssonii</name>
    <name type="common">Northern bat</name>
    <name type="synonym">Eptesicus nilssonii</name>
    <dbReference type="NCBI Taxonomy" id="3371016"/>
    <lineage>
        <taxon>Eukaryota</taxon>
        <taxon>Metazoa</taxon>
        <taxon>Chordata</taxon>
        <taxon>Craniata</taxon>
        <taxon>Vertebrata</taxon>
        <taxon>Euteleostomi</taxon>
        <taxon>Mammalia</taxon>
        <taxon>Eutheria</taxon>
        <taxon>Laurasiatheria</taxon>
        <taxon>Chiroptera</taxon>
        <taxon>Yangochiroptera</taxon>
        <taxon>Vespertilionidae</taxon>
        <taxon>Cnephaeus</taxon>
    </lineage>
</organism>
<feature type="chain" id="PRO_5041431154" description="Beta-galactosidase" evidence="7">
    <location>
        <begin position="35"/>
        <end position="712"/>
    </location>
</feature>
<dbReference type="GO" id="GO:0005975">
    <property type="term" value="P:carbohydrate metabolic process"/>
    <property type="evidence" value="ECO:0007669"/>
    <property type="project" value="InterPro"/>
</dbReference>
<evidence type="ECO:0000256" key="4">
    <source>
        <dbReference type="PIRSR" id="PIRSR006336-1"/>
    </source>
</evidence>
<dbReference type="Pfam" id="PF01301">
    <property type="entry name" value="Glyco_hydro_35"/>
    <property type="match status" value="2"/>
</dbReference>
<feature type="signal peptide" evidence="7">
    <location>
        <begin position="1"/>
        <end position="34"/>
    </location>
</feature>
<evidence type="ECO:0000259" key="9">
    <source>
        <dbReference type="Pfam" id="PF21317"/>
    </source>
</evidence>
<evidence type="ECO:0000313" key="12">
    <source>
        <dbReference type="Proteomes" id="UP001177744"/>
    </source>
</evidence>
<evidence type="ECO:0000256" key="6">
    <source>
        <dbReference type="RuleBase" id="RU003679"/>
    </source>
</evidence>
<keyword evidence="7" id="KW-0732">Signal</keyword>
<evidence type="ECO:0000256" key="5">
    <source>
        <dbReference type="RuleBase" id="RU000675"/>
    </source>
</evidence>
<dbReference type="PIRSF" id="PIRSF006336">
    <property type="entry name" value="B-gal"/>
    <property type="match status" value="1"/>
</dbReference>
<dbReference type="InterPro" id="IPR048912">
    <property type="entry name" value="BetaGal1-like_ABD1"/>
</dbReference>
<dbReference type="Gene3D" id="3.20.20.80">
    <property type="entry name" value="Glycosidases"/>
    <property type="match status" value="1"/>
</dbReference>
<dbReference type="InterPro" id="IPR019801">
    <property type="entry name" value="Glyco_hydro_35_CS"/>
</dbReference>
<evidence type="ECO:0000259" key="8">
    <source>
        <dbReference type="Pfam" id="PF01301"/>
    </source>
</evidence>
<protein>
    <recommendedName>
        <fullName evidence="5">Beta-galactosidase</fullName>
        <ecNumber evidence="5">3.2.1.23</ecNumber>
    </recommendedName>
</protein>
<evidence type="ECO:0000313" key="11">
    <source>
        <dbReference type="EMBL" id="KAK1328447.1"/>
    </source>
</evidence>
<name>A0AA40HBX2_CNENI</name>
<dbReference type="Pfam" id="PF21467">
    <property type="entry name" value="BetaGal_gal-bd"/>
    <property type="match status" value="1"/>
</dbReference>
<dbReference type="InterPro" id="IPR001944">
    <property type="entry name" value="Glycoside_Hdrlase_35"/>
</dbReference>
<evidence type="ECO:0000256" key="7">
    <source>
        <dbReference type="SAM" id="SignalP"/>
    </source>
</evidence>
<dbReference type="Proteomes" id="UP001177744">
    <property type="component" value="Unassembled WGS sequence"/>
</dbReference>
<dbReference type="EMBL" id="JAULJE010000023">
    <property type="protein sequence ID" value="KAK1328447.1"/>
    <property type="molecule type" value="Genomic_DNA"/>
</dbReference>
<dbReference type="InterPro" id="IPR008979">
    <property type="entry name" value="Galactose-bd-like_sf"/>
</dbReference>
<evidence type="ECO:0000259" key="10">
    <source>
        <dbReference type="Pfam" id="PF21467"/>
    </source>
</evidence>
<gene>
    <name evidence="11" type="ORF">QTO34_012020</name>
</gene>
<feature type="domain" description="Glycoside hydrolase 35 catalytic" evidence="8">
    <location>
        <begin position="72"/>
        <end position="214"/>
    </location>
</feature>
<evidence type="ECO:0000256" key="2">
    <source>
        <dbReference type="ARBA" id="ARBA00022801"/>
    </source>
</evidence>
<sequence>MTTWSAPRRPCRALGLLLLVVLSFLLLRRRLEHGTTGLPVANPRDVIRLHWPRLLAPWLRHRQSGLHTKGQNFMLEDSTFWIFGGSVHYFRVPRAYWRDRLLKMKACGLNTLTTYVPWNLHEPQRGTFDFSGNLDLEVAAIDLPRAFVRLAAEVGLWVILRPGPYICSEIDLGGLPSWLLRDSGMRLRTTYKGFTEAVDLYFDHLMSRVVPLQWDVTLVPGEKCSDMRPSSSHSKLGFGLFLSFPSTSMGGPIIAVQVENEYGSYNKDPAYLPYIKKALEDRGIVELLLTSDNKDGLSNGVIDGVLATINLQSQHDLPLLTMFLVSVQGVQPKMVMEYWTGWFDSWGGPHNILDSSEVLKTVSAIIDAGSSINLYMFHGGTNFGFMNGAMHFHDYKSDVTSYGKSPPMLTLPGTPRHRHYDAVLTEAGDYTAKYVKLRGFFGSISGSPLPPPPELLPKTAYESLRPALYLSLWDALQYMEPPTTSEKPVNMENLPVNDGNGQSFGYTLYETTIGSPGVLRGLVRDRGQVFVNTVFLGFLDYERKEIVIPLIQGYTVLRILVENCGRVNYGHNIDDQRKGLIGNIYLNNSPLKNFKIYSLDMKKSFFQRFSSSAWNLVPEAPVFPAFFLGALPVALSPLDTFMKLEGWEKGVVFINGQNLGRYWNVGPQETLYLPGAWLDQGINQVIVFEEKAAGPVIQFTETPHLGRNHYIH</sequence>
<dbReference type="PRINTS" id="PR00742">
    <property type="entry name" value="GLHYDRLASE35"/>
</dbReference>
<dbReference type="FunFam" id="2.60.120.260:FF:000293">
    <property type="entry name" value="Beta-galactosidase"/>
    <property type="match status" value="1"/>
</dbReference>
<feature type="domain" description="Glycoside hydrolase 35 catalytic" evidence="8">
    <location>
        <begin position="248"/>
        <end position="440"/>
    </location>
</feature>